<sequence length="245" mass="28056">TPSCSAPSTPRMGEGAMFLSAQSGFSTPNSKSGGTPAANLKFPVNLKQELVTSSPELKRLQQDLLILTGFNDNSTLHWRPLWFDQADQYTKCFWTLHNPPNVVTELLPLKAFSRPVTTRRMRRLDDPPALYIKSWEHWYHYCEMYGIPVDFLCEEQVALMRLGLPEFSNGKLCEPSTYPLYPEPQPLGQGRYYLDREMYRNLPRKFQTLNLDEAVIVQSNGALEVVQSELSYFHASQWTHYSGRG</sequence>
<proteinExistence type="predicted"/>
<protein>
    <submittedName>
        <fullName evidence="1">Uncharacterized protein</fullName>
    </submittedName>
</protein>
<dbReference type="OrthoDB" id="3932216at2759"/>
<reference evidence="1" key="1">
    <citation type="journal article" date="2020" name="Stud. Mycol.">
        <title>101 Dothideomycetes genomes: a test case for predicting lifestyles and emergence of pathogens.</title>
        <authorList>
            <person name="Haridas S."/>
            <person name="Albert R."/>
            <person name="Binder M."/>
            <person name="Bloem J."/>
            <person name="Labutti K."/>
            <person name="Salamov A."/>
            <person name="Andreopoulos B."/>
            <person name="Baker S."/>
            <person name="Barry K."/>
            <person name="Bills G."/>
            <person name="Bluhm B."/>
            <person name="Cannon C."/>
            <person name="Castanera R."/>
            <person name="Culley D."/>
            <person name="Daum C."/>
            <person name="Ezra D."/>
            <person name="Gonzalez J."/>
            <person name="Henrissat B."/>
            <person name="Kuo A."/>
            <person name="Liang C."/>
            <person name="Lipzen A."/>
            <person name="Lutzoni F."/>
            <person name="Magnuson J."/>
            <person name="Mondo S."/>
            <person name="Nolan M."/>
            <person name="Ohm R."/>
            <person name="Pangilinan J."/>
            <person name="Park H.-J."/>
            <person name="Ramirez L."/>
            <person name="Alfaro M."/>
            <person name="Sun H."/>
            <person name="Tritt A."/>
            <person name="Yoshinaga Y."/>
            <person name="Zwiers L.-H."/>
            <person name="Turgeon B."/>
            <person name="Goodwin S."/>
            <person name="Spatafora J."/>
            <person name="Crous P."/>
            <person name="Grigoriev I."/>
        </authorList>
    </citation>
    <scope>NUCLEOTIDE SEQUENCE</scope>
    <source>
        <strain evidence="1">CBS 109.77</strain>
    </source>
</reference>
<evidence type="ECO:0000313" key="2">
    <source>
        <dbReference type="Proteomes" id="UP000799757"/>
    </source>
</evidence>
<dbReference type="Proteomes" id="UP000799757">
    <property type="component" value="Unassembled WGS sequence"/>
</dbReference>
<dbReference type="EMBL" id="MU002648">
    <property type="protein sequence ID" value="KAF2785833.1"/>
    <property type="molecule type" value="Genomic_DNA"/>
</dbReference>
<dbReference type="AlphaFoldDB" id="A0A6A6WPG9"/>
<evidence type="ECO:0000313" key="1">
    <source>
        <dbReference type="EMBL" id="KAF2785833.1"/>
    </source>
</evidence>
<name>A0A6A6WPG9_9PLEO</name>
<organism evidence="1 2">
    <name type="scientific">Melanomma pulvis-pyrius CBS 109.77</name>
    <dbReference type="NCBI Taxonomy" id="1314802"/>
    <lineage>
        <taxon>Eukaryota</taxon>
        <taxon>Fungi</taxon>
        <taxon>Dikarya</taxon>
        <taxon>Ascomycota</taxon>
        <taxon>Pezizomycotina</taxon>
        <taxon>Dothideomycetes</taxon>
        <taxon>Pleosporomycetidae</taxon>
        <taxon>Pleosporales</taxon>
        <taxon>Melanommataceae</taxon>
        <taxon>Melanomma</taxon>
    </lineage>
</organism>
<keyword evidence="2" id="KW-1185">Reference proteome</keyword>
<feature type="non-terminal residue" evidence="1">
    <location>
        <position position="1"/>
    </location>
</feature>
<gene>
    <name evidence="1" type="ORF">K505DRAFT_205815</name>
</gene>
<feature type="non-terminal residue" evidence="1">
    <location>
        <position position="245"/>
    </location>
</feature>
<accession>A0A6A6WPG9</accession>